<sequence>MADHAGLTGLNQTASKGEKRLQYACDAGFLSNTRNLDEEDSTTYQVVLTPMAATRI</sequence>
<proteinExistence type="predicted"/>
<feature type="non-terminal residue" evidence="1">
    <location>
        <position position="56"/>
    </location>
</feature>
<dbReference type="AlphaFoldDB" id="A0A1R3G152"/>
<accession>A0A1R3G152</accession>
<protein>
    <submittedName>
        <fullName evidence="1">Uncharacterized protein</fullName>
    </submittedName>
</protein>
<evidence type="ECO:0000313" key="1">
    <source>
        <dbReference type="EMBL" id="OMO51828.1"/>
    </source>
</evidence>
<evidence type="ECO:0000313" key="2">
    <source>
        <dbReference type="Proteomes" id="UP000188268"/>
    </source>
</evidence>
<keyword evidence="2" id="KW-1185">Reference proteome</keyword>
<comment type="caution">
    <text evidence="1">The sequence shown here is derived from an EMBL/GenBank/DDBJ whole genome shotgun (WGS) entry which is preliminary data.</text>
</comment>
<organism evidence="1 2">
    <name type="scientific">Corchorus capsularis</name>
    <name type="common">Jute</name>
    <dbReference type="NCBI Taxonomy" id="210143"/>
    <lineage>
        <taxon>Eukaryota</taxon>
        <taxon>Viridiplantae</taxon>
        <taxon>Streptophyta</taxon>
        <taxon>Embryophyta</taxon>
        <taxon>Tracheophyta</taxon>
        <taxon>Spermatophyta</taxon>
        <taxon>Magnoliopsida</taxon>
        <taxon>eudicotyledons</taxon>
        <taxon>Gunneridae</taxon>
        <taxon>Pentapetalae</taxon>
        <taxon>rosids</taxon>
        <taxon>malvids</taxon>
        <taxon>Malvales</taxon>
        <taxon>Malvaceae</taxon>
        <taxon>Grewioideae</taxon>
        <taxon>Apeibeae</taxon>
        <taxon>Corchorus</taxon>
    </lineage>
</organism>
<reference evidence="1 2" key="1">
    <citation type="submission" date="2013-09" db="EMBL/GenBank/DDBJ databases">
        <title>Corchorus capsularis genome sequencing.</title>
        <authorList>
            <person name="Alam M."/>
            <person name="Haque M.S."/>
            <person name="Islam M.S."/>
            <person name="Emdad E.M."/>
            <person name="Islam M.M."/>
            <person name="Ahmed B."/>
            <person name="Halim A."/>
            <person name="Hossen Q.M.M."/>
            <person name="Hossain M.Z."/>
            <person name="Ahmed R."/>
            <person name="Khan M.M."/>
            <person name="Islam R."/>
            <person name="Rashid M.M."/>
            <person name="Khan S.A."/>
            <person name="Rahman M.S."/>
            <person name="Alam M."/>
        </authorList>
    </citation>
    <scope>NUCLEOTIDE SEQUENCE [LARGE SCALE GENOMIC DNA]</scope>
    <source>
        <strain evidence="2">cv. CVL-1</strain>
        <tissue evidence="1">Whole seedling</tissue>
    </source>
</reference>
<gene>
    <name evidence="1" type="ORF">CCACVL1_29564</name>
</gene>
<dbReference type="Proteomes" id="UP000188268">
    <property type="component" value="Unassembled WGS sequence"/>
</dbReference>
<dbReference type="Gramene" id="OMO51828">
    <property type="protein sequence ID" value="OMO51828"/>
    <property type="gene ID" value="CCACVL1_29564"/>
</dbReference>
<name>A0A1R3G152_COCAP</name>
<dbReference type="EMBL" id="AWWV01015680">
    <property type="protein sequence ID" value="OMO51828.1"/>
    <property type="molecule type" value="Genomic_DNA"/>
</dbReference>
<dbReference type="OrthoDB" id="1729514at2759"/>